<keyword evidence="7" id="KW-0333">Golgi apparatus</keyword>
<feature type="transmembrane region" description="Helical" evidence="9">
    <location>
        <begin position="230"/>
        <end position="249"/>
    </location>
</feature>
<feature type="transmembrane region" description="Helical" evidence="9">
    <location>
        <begin position="198"/>
        <end position="218"/>
    </location>
</feature>
<feature type="non-terminal residue" evidence="12">
    <location>
        <position position="1"/>
    </location>
</feature>
<feature type="domain" description="Wntless-like transmembrane" evidence="10">
    <location>
        <begin position="192"/>
        <end position="322"/>
    </location>
</feature>
<evidence type="ECO:0000259" key="11">
    <source>
        <dbReference type="Pfam" id="PF21883"/>
    </source>
</evidence>
<evidence type="ECO:0000256" key="2">
    <source>
        <dbReference type="ARBA" id="ARBA00008148"/>
    </source>
</evidence>
<dbReference type="EMBL" id="KL506059">
    <property type="protein sequence ID" value="KFO84891.1"/>
    <property type="molecule type" value="Genomic_DNA"/>
</dbReference>
<gene>
    <name evidence="12" type="ORF">N320_06023</name>
</gene>
<evidence type="ECO:0000256" key="4">
    <source>
        <dbReference type="ARBA" id="ARBA00022687"/>
    </source>
</evidence>
<evidence type="ECO:0000313" key="13">
    <source>
        <dbReference type="Proteomes" id="UP000054064"/>
    </source>
</evidence>
<dbReference type="AlphaFoldDB" id="A0A091GMP5"/>
<evidence type="ECO:0000256" key="3">
    <source>
        <dbReference type="ARBA" id="ARBA00022473"/>
    </source>
</evidence>
<dbReference type="GO" id="GO:0061355">
    <property type="term" value="P:Wnt protein secretion"/>
    <property type="evidence" value="ECO:0007669"/>
    <property type="project" value="TreeGrafter"/>
</dbReference>
<evidence type="ECO:0000256" key="7">
    <source>
        <dbReference type="ARBA" id="ARBA00023034"/>
    </source>
</evidence>
<dbReference type="InterPro" id="IPR047843">
    <property type="entry name" value="WLS-like_TM"/>
</dbReference>
<keyword evidence="13" id="KW-1185">Reference proteome</keyword>
<name>A0A091GMP5_BUCRH</name>
<dbReference type="GO" id="GO:0000139">
    <property type="term" value="C:Golgi membrane"/>
    <property type="evidence" value="ECO:0007669"/>
    <property type="project" value="UniProtKB-SubCell"/>
</dbReference>
<feature type="transmembrane region" description="Helical" evidence="9">
    <location>
        <begin position="269"/>
        <end position="288"/>
    </location>
</feature>
<accession>A0A091GMP5</accession>
<comment type="similarity">
    <text evidence="2">Belongs to the wntless family.</text>
</comment>
<organism evidence="12 13">
    <name type="scientific">Buceros rhinoceros silvestris</name>
    <dbReference type="NCBI Taxonomy" id="175836"/>
    <lineage>
        <taxon>Eukaryota</taxon>
        <taxon>Metazoa</taxon>
        <taxon>Chordata</taxon>
        <taxon>Craniata</taxon>
        <taxon>Vertebrata</taxon>
        <taxon>Euteleostomi</taxon>
        <taxon>Archelosauria</taxon>
        <taxon>Archosauria</taxon>
        <taxon>Dinosauria</taxon>
        <taxon>Saurischia</taxon>
        <taxon>Theropoda</taxon>
        <taxon>Coelurosauria</taxon>
        <taxon>Aves</taxon>
        <taxon>Neognathae</taxon>
        <taxon>Neoaves</taxon>
        <taxon>Telluraves</taxon>
        <taxon>Coraciimorphae</taxon>
        <taxon>Bucerotiformes</taxon>
        <taxon>Bucerotidae</taxon>
        <taxon>Buceros</taxon>
    </lineage>
</organism>
<dbReference type="PANTHER" id="PTHR13449:SF2">
    <property type="entry name" value="PROTEIN WNTLESS HOMOLOG"/>
    <property type="match status" value="1"/>
</dbReference>
<dbReference type="PANTHER" id="PTHR13449">
    <property type="entry name" value="INTEGRAL MEMBRANE PROTEIN GPR177"/>
    <property type="match status" value="1"/>
</dbReference>
<comment type="subcellular location">
    <subcellularLocation>
        <location evidence="1">Golgi apparatus membrane</location>
        <topology evidence="1">Multi-pass membrane protein</topology>
    </subcellularLocation>
</comment>
<evidence type="ECO:0000256" key="6">
    <source>
        <dbReference type="ARBA" id="ARBA00022989"/>
    </source>
</evidence>
<dbReference type="Pfam" id="PF21883">
    <property type="entry name" value="WLS_GOLD"/>
    <property type="match status" value="1"/>
</dbReference>
<evidence type="ECO:0000256" key="5">
    <source>
        <dbReference type="ARBA" id="ARBA00022692"/>
    </source>
</evidence>
<evidence type="ECO:0000313" key="12">
    <source>
        <dbReference type="EMBL" id="KFO84891.1"/>
    </source>
</evidence>
<evidence type="ECO:0000259" key="10">
    <source>
        <dbReference type="Pfam" id="PF06664"/>
    </source>
</evidence>
<evidence type="ECO:0000256" key="9">
    <source>
        <dbReference type="SAM" id="Phobius"/>
    </source>
</evidence>
<protein>
    <submittedName>
        <fullName evidence="12">Protein wntless</fullName>
    </submittedName>
</protein>
<keyword evidence="6 9" id="KW-1133">Transmembrane helix</keyword>
<feature type="non-terminal residue" evidence="12">
    <location>
        <position position="322"/>
    </location>
</feature>
<dbReference type="GO" id="GO:0006886">
    <property type="term" value="P:intracellular protein transport"/>
    <property type="evidence" value="ECO:0007669"/>
    <property type="project" value="TreeGrafter"/>
</dbReference>
<evidence type="ECO:0000256" key="1">
    <source>
        <dbReference type="ARBA" id="ARBA00004653"/>
    </source>
</evidence>
<dbReference type="Proteomes" id="UP000054064">
    <property type="component" value="Unassembled WGS sequence"/>
</dbReference>
<dbReference type="GO" id="GO:0016055">
    <property type="term" value="P:Wnt signaling pathway"/>
    <property type="evidence" value="ECO:0007669"/>
    <property type="project" value="UniProtKB-KW"/>
</dbReference>
<dbReference type="InterPro" id="IPR053936">
    <property type="entry name" value="WLS_GOLD"/>
</dbReference>
<dbReference type="InterPro" id="IPR009551">
    <property type="entry name" value="Wntless"/>
</dbReference>
<keyword evidence="3" id="KW-0217">Developmental protein</keyword>
<proteinExistence type="inferred from homology"/>
<reference evidence="12 13" key="1">
    <citation type="submission" date="2014-04" db="EMBL/GenBank/DDBJ databases">
        <title>Genome evolution of avian class.</title>
        <authorList>
            <person name="Zhang G."/>
            <person name="Li C."/>
        </authorList>
    </citation>
    <scope>NUCLEOTIDE SEQUENCE [LARGE SCALE GENOMIC DNA]</scope>
    <source>
        <strain evidence="12">BGI_N320</strain>
    </source>
</reference>
<sequence>APSPTTAVPYTSAKCIDVRKNHHKSKWLIPWGLNPCEKIKDFDEAVSRQIEANDIVFAVHIPLPGKEMSPWFQFMLFIMQLDIAFKVDNDLKENAEITLDVSLAYRDNTVDDWKEIAHAVETRKLKCTFGSPKTLESEGRHYDCDFLPFMEIGSVAHKYYLVNIRLPVNERKGINVGIGEIKDIRLVGIHQNGGFTKVWFAMKTFLTPSILIIMIWYWRRITLMTRAPVLLEKVIFALGISMTFINIPVEWFSIGFDWTWMLLFGDIRQGIFYAMLLSFWIIFCGEHMMDQNERNSLSGYWKQVGPIAVGSFCLFIFDMCER</sequence>
<dbReference type="GO" id="GO:0017147">
    <property type="term" value="F:Wnt-protein binding"/>
    <property type="evidence" value="ECO:0007669"/>
    <property type="project" value="InterPro"/>
</dbReference>
<keyword evidence="5 9" id="KW-0812">Transmembrane</keyword>
<keyword evidence="4" id="KW-0879">Wnt signaling pathway</keyword>
<feature type="domain" description="Wntless GOLD" evidence="11">
    <location>
        <begin position="14"/>
        <end position="191"/>
    </location>
</feature>
<dbReference type="Pfam" id="PF06664">
    <property type="entry name" value="WLS-like_TM"/>
    <property type="match status" value="1"/>
</dbReference>
<evidence type="ECO:0000256" key="8">
    <source>
        <dbReference type="ARBA" id="ARBA00023136"/>
    </source>
</evidence>
<keyword evidence="8 9" id="KW-0472">Membrane</keyword>